<keyword evidence="2" id="KW-1185">Reference proteome</keyword>
<accession>A0A5J4ZC32</accession>
<name>A0A5J4ZC32_9ASTE</name>
<evidence type="ECO:0000313" key="2">
    <source>
        <dbReference type="Proteomes" id="UP000325577"/>
    </source>
</evidence>
<proteinExistence type="predicted"/>
<gene>
    <name evidence="1" type="ORF">F0562_018428</name>
</gene>
<dbReference type="Proteomes" id="UP000325577">
    <property type="component" value="Linkage Group LG9"/>
</dbReference>
<dbReference type="EMBL" id="CM018052">
    <property type="protein sequence ID" value="KAA8515342.1"/>
    <property type="molecule type" value="Genomic_DNA"/>
</dbReference>
<protein>
    <submittedName>
        <fullName evidence="1">Uncharacterized protein</fullName>
    </submittedName>
</protein>
<sequence>MGADSWGSGSGDGESVMDRVGVVENDRWVASGWASGVGLKDGVGTAKGRAPLGSVALESTDLTVTKIWSGRRSRALWRGGTCSSSSRWTIGREVRGTPASIGIVLRIEGAPIFVGFGCGMGSGWKVVLLEDD</sequence>
<evidence type="ECO:0000313" key="1">
    <source>
        <dbReference type="EMBL" id="KAA8515342.1"/>
    </source>
</evidence>
<dbReference type="AlphaFoldDB" id="A0A5J4ZC32"/>
<dbReference type="OrthoDB" id="10507369at2759"/>
<organism evidence="1 2">
    <name type="scientific">Nyssa sinensis</name>
    <dbReference type="NCBI Taxonomy" id="561372"/>
    <lineage>
        <taxon>Eukaryota</taxon>
        <taxon>Viridiplantae</taxon>
        <taxon>Streptophyta</taxon>
        <taxon>Embryophyta</taxon>
        <taxon>Tracheophyta</taxon>
        <taxon>Spermatophyta</taxon>
        <taxon>Magnoliopsida</taxon>
        <taxon>eudicotyledons</taxon>
        <taxon>Gunneridae</taxon>
        <taxon>Pentapetalae</taxon>
        <taxon>asterids</taxon>
        <taxon>Cornales</taxon>
        <taxon>Nyssaceae</taxon>
        <taxon>Nyssa</taxon>
    </lineage>
</organism>
<reference evidence="1 2" key="1">
    <citation type="submission" date="2019-09" db="EMBL/GenBank/DDBJ databases">
        <title>A chromosome-level genome assembly of the Chinese tupelo Nyssa sinensis.</title>
        <authorList>
            <person name="Yang X."/>
            <person name="Kang M."/>
            <person name="Yang Y."/>
            <person name="Xiong H."/>
            <person name="Wang M."/>
            <person name="Zhang Z."/>
            <person name="Wang Z."/>
            <person name="Wu H."/>
            <person name="Ma T."/>
            <person name="Liu J."/>
            <person name="Xi Z."/>
        </authorList>
    </citation>
    <scope>NUCLEOTIDE SEQUENCE [LARGE SCALE GENOMIC DNA]</scope>
    <source>
        <strain evidence="1">J267</strain>
        <tissue evidence="1">Leaf</tissue>
    </source>
</reference>